<evidence type="ECO:0000256" key="5">
    <source>
        <dbReference type="ARBA" id="ARBA00022859"/>
    </source>
</evidence>
<feature type="domain" description="Peptidase S1" evidence="9">
    <location>
        <begin position="14"/>
        <end position="257"/>
    </location>
</feature>
<dbReference type="SUPFAM" id="SSF50494">
    <property type="entry name" value="Trypsin-like serine proteases"/>
    <property type="match status" value="1"/>
</dbReference>
<dbReference type="Proteomes" id="UP000075885">
    <property type="component" value="Unassembled WGS sequence"/>
</dbReference>
<reference evidence="11" key="1">
    <citation type="submission" date="2013-03" db="EMBL/GenBank/DDBJ databases">
        <title>The Genome Sequence of Anopheles epiroticus epiroticus2.</title>
        <authorList>
            <consortium name="The Broad Institute Genomics Platform"/>
            <person name="Neafsey D.E."/>
            <person name="Howell P."/>
            <person name="Walker B."/>
            <person name="Young S.K."/>
            <person name="Zeng Q."/>
            <person name="Gargeya S."/>
            <person name="Fitzgerald M."/>
            <person name="Haas B."/>
            <person name="Abouelleil A."/>
            <person name="Allen A.W."/>
            <person name="Alvarado L."/>
            <person name="Arachchi H.M."/>
            <person name="Berlin A.M."/>
            <person name="Chapman S.B."/>
            <person name="Gainer-Dewar J."/>
            <person name="Goldberg J."/>
            <person name="Griggs A."/>
            <person name="Gujja S."/>
            <person name="Hansen M."/>
            <person name="Howarth C."/>
            <person name="Imamovic A."/>
            <person name="Ireland A."/>
            <person name="Larimer J."/>
            <person name="McCowan C."/>
            <person name="Murphy C."/>
            <person name="Pearson M."/>
            <person name="Poon T.W."/>
            <person name="Priest M."/>
            <person name="Roberts A."/>
            <person name="Saif S."/>
            <person name="Shea T."/>
            <person name="Sisk P."/>
            <person name="Sykes S."/>
            <person name="Wortman J."/>
            <person name="Nusbaum C."/>
            <person name="Birren B."/>
        </authorList>
    </citation>
    <scope>NUCLEOTIDE SEQUENCE [LARGE SCALE GENOMIC DNA]</scope>
    <source>
        <strain evidence="11">Epiroticus2</strain>
    </source>
</reference>
<evidence type="ECO:0000256" key="3">
    <source>
        <dbReference type="ARBA" id="ARBA00022588"/>
    </source>
</evidence>
<evidence type="ECO:0000256" key="6">
    <source>
        <dbReference type="ARBA" id="ARBA00023157"/>
    </source>
</evidence>
<keyword evidence="7" id="KW-0325">Glycoprotein</keyword>
<dbReference type="GO" id="GO:0005576">
    <property type="term" value="C:extracellular region"/>
    <property type="evidence" value="ECO:0007669"/>
    <property type="project" value="UniProtKB-SubCell"/>
</dbReference>
<dbReference type="Pfam" id="PF00089">
    <property type="entry name" value="Trypsin"/>
    <property type="match status" value="1"/>
</dbReference>
<sequence length="263" mass="28704">MACGLVQQTASARIVGGTDVTPSNKFPWIALLQYYGQNMGTGTLINDRVVLSSGTIISSMIVFSQIRVIFGSNEPNSTTESTVRKVFTVTRTKLHPQYSTSNLLNYNIGLLQLAVPVTITDTFMPICLPSRIDTFSNEEALLAGWGARQIAGEPWTKLQEVTIPLYSFDECRLAYPNSTENNICGGVFGPAPNEQHKTSCDGDEGAGLMYPWPNDPSYLTLIGITIQIPGVGCGKTNEPAVFTKLYPFIPWVQRQSSGCYCKA</sequence>
<keyword evidence="4" id="KW-0732">Signal</keyword>
<name>A0A182PQS8_9DIPT</name>
<dbReference type="GO" id="GO:0004252">
    <property type="term" value="F:serine-type endopeptidase activity"/>
    <property type="evidence" value="ECO:0007669"/>
    <property type="project" value="InterPro"/>
</dbReference>
<dbReference type="EnsemblMetazoa" id="AEPI009309-RA">
    <property type="protein sequence ID" value="AEPI009309-PA"/>
    <property type="gene ID" value="AEPI009309"/>
</dbReference>
<evidence type="ECO:0000313" key="10">
    <source>
        <dbReference type="EnsemblMetazoa" id="AEPI009309-PA"/>
    </source>
</evidence>
<dbReference type="GO" id="GO:0045087">
    <property type="term" value="P:innate immune response"/>
    <property type="evidence" value="ECO:0007669"/>
    <property type="project" value="UniProtKB-KW"/>
</dbReference>
<keyword evidence="6" id="KW-1015">Disulfide bond</keyword>
<proteinExistence type="inferred from homology"/>
<dbReference type="VEuPathDB" id="VectorBase:AEPI009309"/>
<dbReference type="PANTHER" id="PTHR24256">
    <property type="entry name" value="TRYPTASE-RELATED"/>
    <property type="match status" value="1"/>
</dbReference>
<evidence type="ECO:0000256" key="2">
    <source>
        <dbReference type="ARBA" id="ARBA00022525"/>
    </source>
</evidence>
<organism evidence="10 11">
    <name type="scientific">Anopheles epiroticus</name>
    <dbReference type="NCBI Taxonomy" id="199890"/>
    <lineage>
        <taxon>Eukaryota</taxon>
        <taxon>Metazoa</taxon>
        <taxon>Ecdysozoa</taxon>
        <taxon>Arthropoda</taxon>
        <taxon>Hexapoda</taxon>
        <taxon>Insecta</taxon>
        <taxon>Pterygota</taxon>
        <taxon>Neoptera</taxon>
        <taxon>Endopterygota</taxon>
        <taxon>Diptera</taxon>
        <taxon>Nematocera</taxon>
        <taxon>Culicoidea</taxon>
        <taxon>Culicidae</taxon>
        <taxon>Anophelinae</taxon>
        <taxon>Anopheles</taxon>
    </lineage>
</organism>
<dbReference type="AlphaFoldDB" id="A0A182PQS8"/>
<dbReference type="InterPro" id="IPR043504">
    <property type="entry name" value="Peptidase_S1_PA_chymotrypsin"/>
</dbReference>
<dbReference type="InterPro" id="IPR001254">
    <property type="entry name" value="Trypsin_dom"/>
</dbReference>
<dbReference type="Gene3D" id="2.40.10.10">
    <property type="entry name" value="Trypsin-like serine proteases"/>
    <property type="match status" value="1"/>
</dbReference>
<protein>
    <recommendedName>
        <fullName evidence="9">Peptidase S1 domain-containing protein</fullName>
    </recommendedName>
</protein>
<evidence type="ECO:0000259" key="9">
    <source>
        <dbReference type="PROSITE" id="PS50240"/>
    </source>
</evidence>
<keyword evidence="5" id="KW-0391">Immunity</keyword>
<evidence type="ECO:0000256" key="1">
    <source>
        <dbReference type="ARBA" id="ARBA00004613"/>
    </source>
</evidence>
<dbReference type="SMART" id="SM00020">
    <property type="entry name" value="Tryp_SPc"/>
    <property type="match status" value="1"/>
</dbReference>
<comment type="subcellular location">
    <subcellularLocation>
        <location evidence="1">Secreted</location>
    </subcellularLocation>
</comment>
<dbReference type="CDD" id="cd00190">
    <property type="entry name" value="Tryp_SPc"/>
    <property type="match status" value="1"/>
</dbReference>
<accession>A0A182PQS8</accession>
<comment type="similarity">
    <text evidence="8">Belongs to the peptidase S1 family. CLIP subfamily.</text>
</comment>
<keyword evidence="3" id="KW-0399">Innate immunity</keyword>
<keyword evidence="2" id="KW-0964">Secreted</keyword>
<evidence type="ECO:0000313" key="11">
    <source>
        <dbReference type="Proteomes" id="UP000075885"/>
    </source>
</evidence>
<evidence type="ECO:0000256" key="7">
    <source>
        <dbReference type="ARBA" id="ARBA00023180"/>
    </source>
</evidence>
<keyword evidence="11" id="KW-1185">Reference proteome</keyword>
<dbReference type="InterPro" id="IPR051487">
    <property type="entry name" value="Ser/Thr_Proteases_Immune/Dev"/>
</dbReference>
<dbReference type="GO" id="GO:0006508">
    <property type="term" value="P:proteolysis"/>
    <property type="evidence" value="ECO:0007669"/>
    <property type="project" value="InterPro"/>
</dbReference>
<evidence type="ECO:0000256" key="4">
    <source>
        <dbReference type="ARBA" id="ARBA00022729"/>
    </source>
</evidence>
<dbReference type="STRING" id="199890.A0A182PQS8"/>
<evidence type="ECO:0000256" key="8">
    <source>
        <dbReference type="ARBA" id="ARBA00024195"/>
    </source>
</evidence>
<reference evidence="10" key="2">
    <citation type="submission" date="2020-05" db="UniProtKB">
        <authorList>
            <consortium name="EnsemblMetazoa"/>
        </authorList>
    </citation>
    <scope>IDENTIFICATION</scope>
    <source>
        <strain evidence="10">Epiroticus2</strain>
    </source>
</reference>
<dbReference type="PROSITE" id="PS50240">
    <property type="entry name" value="TRYPSIN_DOM"/>
    <property type="match status" value="1"/>
</dbReference>
<dbReference type="InterPro" id="IPR009003">
    <property type="entry name" value="Peptidase_S1_PA"/>
</dbReference>